<sequence>MLSRASIAVLAQHAQAEHTSAAADADTDASARGQSLSKAVYTV</sequence>
<proteinExistence type="predicted"/>
<keyword evidence="2" id="KW-1185">Reference proteome</keyword>
<dbReference type="Proteomes" id="UP000018144">
    <property type="component" value="Unassembled WGS sequence"/>
</dbReference>
<evidence type="ECO:0000313" key="1">
    <source>
        <dbReference type="EMBL" id="CCX07322.1"/>
    </source>
</evidence>
<organism evidence="1 2">
    <name type="scientific">Pyronema omphalodes (strain CBS 100304)</name>
    <name type="common">Pyronema confluens</name>
    <dbReference type="NCBI Taxonomy" id="1076935"/>
    <lineage>
        <taxon>Eukaryota</taxon>
        <taxon>Fungi</taxon>
        <taxon>Dikarya</taxon>
        <taxon>Ascomycota</taxon>
        <taxon>Pezizomycotina</taxon>
        <taxon>Pezizomycetes</taxon>
        <taxon>Pezizales</taxon>
        <taxon>Pyronemataceae</taxon>
        <taxon>Pyronema</taxon>
    </lineage>
</organism>
<accession>U4KYJ6</accession>
<dbReference type="EMBL" id="HF935349">
    <property type="protein sequence ID" value="CCX07322.1"/>
    <property type="molecule type" value="Genomic_DNA"/>
</dbReference>
<dbReference type="AlphaFoldDB" id="U4KYJ6"/>
<protein>
    <submittedName>
        <fullName evidence="1">Uncharacterized protein</fullName>
    </submittedName>
</protein>
<evidence type="ECO:0000313" key="2">
    <source>
        <dbReference type="Proteomes" id="UP000018144"/>
    </source>
</evidence>
<name>U4KYJ6_PYROM</name>
<reference evidence="1 2" key="1">
    <citation type="journal article" date="2013" name="PLoS Genet.">
        <title>The genome and development-dependent transcriptomes of Pyronema confluens: a window into fungal evolution.</title>
        <authorList>
            <person name="Traeger S."/>
            <person name="Altegoer F."/>
            <person name="Freitag M."/>
            <person name="Gabaldon T."/>
            <person name="Kempken F."/>
            <person name="Kumar A."/>
            <person name="Marcet-Houben M."/>
            <person name="Poggeler S."/>
            <person name="Stajich J.E."/>
            <person name="Nowrousian M."/>
        </authorList>
    </citation>
    <scope>NUCLEOTIDE SEQUENCE [LARGE SCALE GENOMIC DNA]</scope>
    <source>
        <strain evidence="2">CBS 100304</strain>
        <tissue evidence="1">Vegetative mycelium</tissue>
    </source>
</reference>
<gene>
    <name evidence="1" type="ORF">PCON_06911</name>
</gene>